<reference evidence="2 4" key="2">
    <citation type="journal article" date="2018" name="Plant J.">
        <title>The Physcomitrella patens chromosome-scale assembly reveals moss genome structure and evolution.</title>
        <authorList>
            <person name="Lang D."/>
            <person name="Ullrich K.K."/>
            <person name="Murat F."/>
            <person name="Fuchs J."/>
            <person name="Jenkins J."/>
            <person name="Haas F.B."/>
            <person name="Piednoel M."/>
            <person name="Gundlach H."/>
            <person name="Van Bel M."/>
            <person name="Meyberg R."/>
            <person name="Vives C."/>
            <person name="Morata J."/>
            <person name="Symeonidi A."/>
            <person name="Hiss M."/>
            <person name="Muchero W."/>
            <person name="Kamisugi Y."/>
            <person name="Saleh O."/>
            <person name="Blanc G."/>
            <person name="Decker E.L."/>
            <person name="van Gessel N."/>
            <person name="Grimwood J."/>
            <person name="Hayes R.D."/>
            <person name="Graham S.W."/>
            <person name="Gunter L.E."/>
            <person name="McDaniel S.F."/>
            <person name="Hoernstein S.N.W."/>
            <person name="Larsson A."/>
            <person name="Li F.W."/>
            <person name="Perroud P.F."/>
            <person name="Phillips J."/>
            <person name="Ranjan P."/>
            <person name="Rokshar D.S."/>
            <person name="Rothfels C.J."/>
            <person name="Schneider L."/>
            <person name="Shu S."/>
            <person name="Stevenson D.W."/>
            <person name="Thummler F."/>
            <person name="Tillich M."/>
            <person name="Villarreal Aguilar J.C."/>
            <person name="Widiez T."/>
            <person name="Wong G.K."/>
            <person name="Wymore A."/>
            <person name="Zhang Y."/>
            <person name="Zimmer A.D."/>
            <person name="Quatrano R.S."/>
            <person name="Mayer K.F.X."/>
            <person name="Goodstein D."/>
            <person name="Casacuberta J.M."/>
            <person name="Vandepoele K."/>
            <person name="Reski R."/>
            <person name="Cuming A.C."/>
            <person name="Tuskan G.A."/>
            <person name="Maumus F."/>
            <person name="Salse J."/>
            <person name="Schmutz J."/>
            <person name="Rensing S.A."/>
        </authorList>
    </citation>
    <scope>NUCLEOTIDE SEQUENCE [LARGE SCALE GENOMIC DNA]</scope>
    <source>
        <strain evidence="3 4">cv. Gransden 2004</strain>
    </source>
</reference>
<dbReference type="Proteomes" id="UP000006727">
    <property type="component" value="Chromosome 12"/>
</dbReference>
<dbReference type="EMBL" id="ABEU02000012">
    <property type="protein sequence ID" value="PNR44153.1"/>
    <property type="molecule type" value="Genomic_DNA"/>
</dbReference>
<name>A0A2K1JRI9_PHYPA</name>
<dbReference type="InParanoid" id="A0A2K1JRI9"/>
<gene>
    <name evidence="1" type="ORF">PHYPA_016537</name>
    <name evidence="2" type="ORF">PHYPA_016539</name>
</gene>
<dbReference type="EMBL" id="ABEU02000012">
    <property type="protein sequence ID" value="PNR44155.1"/>
    <property type="molecule type" value="Genomic_DNA"/>
</dbReference>
<protein>
    <submittedName>
        <fullName evidence="2 3">Uncharacterized protein</fullName>
    </submittedName>
</protein>
<keyword evidence="4" id="KW-1185">Reference proteome</keyword>
<dbReference type="Gramene" id="Pp3c12_20740V3.1">
    <property type="protein sequence ID" value="Pp3c12_20740V3.1"/>
    <property type="gene ID" value="Pp3c12_20740"/>
</dbReference>
<dbReference type="EnsemblPlants" id="Pp3c12_20740V3.1">
    <property type="protein sequence ID" value="Pp3c12_20740V3.1"/>
    <property type="gene ID" value="Pp3c12_20740"/>
</dbReference>
<dbReference type="AlphaFoldDB" id="A0A2K1JRI9"/>
<organism evidence="2">
    <name type="scientific">Physcomitrium patens</name>
    <name type="common">Spreading-leaved earth moss</name>
    <name type="synonym">Physcomitrella patens</name>
    <dbReference type="NCBI Taxonomy" id="3218"/>
    <lineage>
        <taxon>Eukaryota</taxon>
        <taxon>Viridiplantae</taxon>
        <taxon>Streptophyta</taxon>
        <taxon>Embryophyta</taxon>
        <taxon>Bryophyta</taxon>
        <taxon>Bryophytina</taxon>
        <taxon>Bryopsida</taxon>
        <taxon>Funariidae</taxon>
        <taxon>Funariales</taxon>
        <taxon>Funariaceae</taxon>
        <taxon>Physcomitrium</taxon>
    </lineage>
</organism>
<evidence type="ECO:0000313" key="3">
    <source>
        <dbReference type="EnsemblPlants" id="Pp3c12_20740V3.1"/>
    </source>
</evidence>
<proteinExistence type="predicted"/>
<evidence type="ECO:0000313" key="1">
    <source>
        <dbReference type="EMBL" id="PNR44153.1"/>
    </source>
</evidence>
<reference evidence="3" key="3">
    <citation type="submission" date="2020-12" db="UniProtKB">
        <authorList>
            <consortium name="EnsemblPlants"/>
        </authorList>
    </citation>
    <scope>IDENTIFICATION</scope>
</reference>
<reference evidence="2 4" key="1">
    <citation type="journal article" date="2008" name="Science">
        <title>The Physcomitrella genome reveals evolutionary insights into the conquest of land by plants.</title>
        <authorList>
            <person name="Rensing S."/>
            <person name="Lang D."/>
            <person name="Zimmer A."/>
            <person name="Terry A."/>
            <person name="Salamov A."/>
            <person name="Shapiro H."/>
            <person name="Nishiyama T."/>
            <person name="Perroud P.-F."/>
            <person name="Lindquist E."/>
            <person name="Kamisugi Y."/>
            <person name="Tanahashi T."/>
            <person name="Sakakibara K."/>
            <person name="Fujita T."/>
            <person name="Oishi K."/>
            <person name="Shin-I T."/>
            <person name="Kuroki Y."/>
            <person name="Toyoda A."/>
            <person name="Suzuki Y."/>
            <person name="Hashimoto A."/>
            <person name="Yamaguchi K."/>
            <person name="Sugano A."/>
            <person name="Kohara Y."/>
            <person name="Fujiyama A."/>
            <person name="Anterola A."/>
            <person name="Aoki S."/>
            <person name="Ashton N."/>
            <person name="Barbazuk W.B."/>
            <person name="Barker E."/>
            <person name="Bennetzen J."/>
            <person name="Bezanilla M."/>
            <person name="Blankenship R."/>
            <person name="Cho S.H."/>
            <person name="Dutcher S."/>
            <person name="Estelle M."/>
            <person name="Fawcett J.A."/>
            <person name="Gundlach H."/>
            <person name="Hanada K."/>
            <person name="Heyl A."/>
            <person name="Hicks K.A."/>
            <person name="Hugh J."/>
            <person name="Lohr M."/>
            <person name="Mayer K."/>
            <person name="Melkozernov A."/>
            <person name="Murata T."/>
            <person name="Nelson D."/>
            <person name="Pils B."/>
            <person name="Prigge M."/>
            <person name="Reiss B."/>
            <person name="Renner T."/>
            <person name="Rombauts S."/>
            <person name="Rushton P."/>
            <person name="Sanderfoot A."/>
            <person name="Schween G."/>
            <person name="Shiu S.-H."/>
            <person name="Stueber K."/>
            <person name="Theodoulou F.L."/>
            <person name="Tu H."/>
            <person name="Van de Peer Y."/>
            <person name="Verrier P.J."/>
            <person name="Waters E."/>
            <person name="Wood A."/>
            <person name="Yang L."/>
            <person name="Cove D."/>
            <person name="Cuming A."/>
            <person name="Hasebe M."/>
            <person name="Lucas S."/>
            <person name="Mishler D.B."/>
            <person name="Reski R."/>
            <person name="Grigoriev I."/>
            <person name="Quatrano R.S."/>
            <person name="Boore J.L."/>
        </authorList>
    </citation>
    <scope>NUCLEOTIDE SEQUENCE [LARGE SCALE GENOMIC DNA]</scope>
    <source>
        <strain evidence="3 4">cv. Gransden 2004</strain>
    </source>
</reference>
<sequence length="31" mass="3305">MKVNPACQFRSEEAATLADPACEDAHAEAVE</sequence>
<dbReference type="Gramene" id="Pp3c12_20950V3.1">
    <property type="protein sequence ID" value="Pp3c12_20950V3.1"/>
    <property type="gene ID" value="Pp3c12_20950"/>
</dbReference>
<accession>A0A2K1JRI9</accession>
<evidence type="ECO:0000313" key="4">
    <source>
        <dbReference type="Proteomes" id="UP000006727"/>
    </source>
</evidence>
<dbReference type="EnsemblPlants" id="Pp3c12_20950V3.1">
    <property type="protein sequence ID" value="Pp3c12_20950V3.1"/>
    <property type="gene ID" value="Pp3c12_20950"/>
</dbReference>
<evidence type="ECO:0000313" key="2">
    <source>
        <dbReference type="EMBL" id="PNR44155.1"/>
    </source>
</evidence>